<dbReference type="RefSeq" id="WP_052006720.1">
    <property type="nucleotide sequence ID" value="NZ_AODM01000016.1"/>
</dbReference>
<evidence type="ECO:0000313" key="2">
    <source>
        <dbReference type="Proteomes" id="UP000019241"/>
    </source>
</evidence>
<dbReference type="EMBL" id="AODM01000016">
    <property type="protein sequence ID" value="EUJ59553.1"/>
    <property type="molecule type" value="Genomic_DNA"/>
</dbReference>
<accession>W7DQE4</accession>
<proteinExistence type="predicted"/>
<evidence type="ECO:0000313" key="1">
    <source>
        <dbReference type="EMBL" id="EUJ59553.1"/>
    </source>
</evidence>
<dbReference type="PATRIC" id="fig|1265822.4.peg.1141"/>
<dbReference type="AlphaFoldDB" id="W7DQE4"/>
<dbReference type="Proteomes" id="UP000019241">
    <property type="component" value="Unassembled WGS sequence"/>
</dbReference>
<organism evidence="1 2">
    <name type="scientific">Listeria fleischmannii FSL S10-1203</name>
    <dbReference type="NCBI Taxonomy" id="1265822"/>
    <lineage>
        <taxon>Bacteria</taxon>
        <taxon>Bacillati</taxon>
        <taxon>Bacillota</taxon>
        <taxon>Bacilli</taxon>
        <taxon>Bacillales</taxon>
        <taxon>Listeriaceae</taxon>
        <taxon>Listeria</taxon>
    </lineage>
</organism>
<sequence length="95" mass="11051">MQKEMQTAFNDWADTGASRDEIVINKPRTIEGVKRIKLGWQGSKGRWRLIHLNEFGYTKMGRKITPAGIGTLRRIVKEKEQAYQKIVAEELKRHL</sequence>
<name>W7DQE4_9LIST</name>
<comment type="caution">
    <text evidence="1">The sequence shown here is derived from an EMBL/GenBank/DDBJ whole genome shotgun (WGS) entry which is preliminary data.</text>
</comment>
<reference evidence="1 2" key="1">
    <citation type="submission" date="2012-12" db="EMBL/GenBank/DDBJ databases">
        <title>Novel taxa of Listeriaceae from agricultural environments in the United States.</title>
        <authorList>
            <person name="den Bakker H.C."/>
            <person name="Allred A."/>
            <person name="Warchocki S."/>
            <person name="Wright E.M."/>
            <person name="Burrell A."/>
            <person name="Nightingale K.K."/>
            <person name="Kephart D."/>
            <person name="Wiedmann M."/>
        </authorList>
    </citation>
    <scope>NUCLEOTIDE SEQUENCE [LARGE SCALE GENOMIC DNA]</scope>
    <source>
        <strain evidence="1 2">FSL S10-1203</strain>
    </source>
</reference>
<protein>
    <submittedName>
        <fullName evidence="1">Gp9 protein</fullName>
    </submittedName>
</protein>
<gene>
    <name evidence="1" type="ORF">MCOL2_05615</name>
</gene>